<dbReference type="GO" id="GO:0032259">
    <property type="term" value="P:methylation"/>
    <property type="evidence" value="ECO:0007669"/>
    <property type="project" value="UniProtKB-KW"/>
</dbReference>
<evidence type="ECO:0000259" key="7">
    <source>
        <dbReference type="Pfam" id="PF17827"/>
    </source>
</evidence>
<keyword evidence="2 5" id="KW-0808">Transferase</keyword>
<feature type="binding site" evidence="5">
    <location>
        <position position="144"/>
    </location>
    <ligand>
        <name>S-adenosyl-L-methionine</name>
        <dbReference type="ChEBI" id="CHEBI:59789"/>
    </ligand>
</feature>
<organism evidence="8 9">
    <name type="scientific">Marinobacter iranensis</name>
    <dbReference type="NCBI Taxonomy" id="2962607"/>
    <lineage>
        <taxon>Bacteria</taxon>
        <taxon>Pseudomonadati</taxon>
        <taxon>Pseudomonadota</taxon>
        <taxon>Gammaproteobacteria</taxon>
        <taxon>Pseudomonadales</taxon>
        <taxon>Marinobacteraceae</taxon>
        <taxon>Marinobacter</taxon>
    </lineage>
</organism>
<feature type="domain" description="Methyltransferase small" evidence="6">
    <location>
        <begin position="108"/>
        <end position="196"/>
    </location>
</feature>
<dbReference type="CDD" id="cd02440">
    <property type="entry name" value="AdoMet_MTases"/>
    <property type="match status" value="1"/>
</dbReference>
<evidence type="ECO:0000313" key="9">
    <source>
        <dbReference type="Proteomes" id="UP001143391"/>
    </source>
</evidence>
<dbReference type="InterPro" id="IPR050320">
    <property type="entry name" value="N5-glutamine_MTase"/>
</dbReference>
<gene>
    <name evidence="5 8" type="primary">prmC</name>
    <name evidence="8" type="ORF">NLU14_16700</name>
</gene>
<feature type="domain" description="Release factor glutamine methyltransferase N-terminal" evidence="7">
    <location>
        <begin position="20"/>
        <end position="77"/>
    </location>
</feature>
<dbReference type="RefSeq" id="WP_275708612.1">
    <property type="nucleotide sequence ID" value="NZ_JANCMW010000012.1"/>
</dbReference>
<dbReference type="PANTHER" id="PTHR18895">
    <property type="entry name" value="HEMK METHYLTRANSFERASE"/>
    <property type="match status" value="1"/>
</dbReference>
<dbReference type="Pfam" id="PF05175">
    <property type="entry name" value="MTS"/>
    <property type="match status" value="1"/>
</dbReference>
<dbReference type="GO" id="GO:0102559">
    <property type="term" value="F:peptide chain release factor N(5)-glutamine methyltransferase activity"/>
    <property type="evidence" value="ECO:0007669"/>
    <property type="project" value="UniProtKB-EC"/>
</dbReference>
<dbReference type="NCBIfam" id="TIGR03534">
    <property type="entry name" value="RF_mod_PrmC"/>
    <property type="match status" value="1"/>
</dbReference>
<feature type="binding site" evidence="5">
    <location>
        <begin position="186"/>
        <end position="189"/>
    </location>
    <ligand>
        <name>substrate</name>
    </ligand>
</feature>
<dbReference type="Proteomes" id="UP001143391">
    <property type="component" value="Unassembled WGS sequence"/>
</dbReference>
<dbReference type="Pfam" id="PF17827">
    <property type="entry name" value="PrmC_N"/>
    <property type="match status" value="1"/>
</dbReference>
<dbReference type="PROSITE" id="PS00092">
    <property type="entry name" value="N6_MTASE"/>
    <property type="match status" value="1"/>
</dbReference>
<dbReference type="InterPro" id="IPR029063">
    <property type="entry name" value="SAM-dependent_MTases_sf"/>
</dbReference>
<feature type="binding site" evidence="5">
    <location>
        <begin position="121"/>
        <end position="125"/>
    </location>
    <ligand>
        <name>S-adenosyl-L-methionine</name>
        <dbReference type="ChEBI" id="CHEBI:59789"/>
    </ligand>
</feature>
<dbReference type="NCBIfam" id="TIGR00536">
    <property type="entry name" value="hemK_fam"/>
    <property type="match status" value="1"/>
</dbReference>
<dbReference type="InterPro" id="IPR007848">
    <property type="entry name" value="Small_mtfrase_dom"/>
</dbReference>
<dbReference type="PANTHER" id="PTHR18895:SF74">
    <property type="entry name" value="MTRF1L RELEASE FACTOR GLUTAMINE METHYLTRANSFERASE"/>
    <property type="match status" value="1"/>
</dbReference>
<dbReference type="InterPro" id="IPR002052">
    <property type="entry name" value="DNA_methylase_N6_adenine_CS"/>
</dbReference>
<dbReference type="HAMAP" id="MF_02126">
    <property type="entry name" value="RF_methyltr_PrmC"/>
    <property type="match status" value="1"/>
</dbReference>
<dbReference type="EMBL" id="JANCMW010000012">
    <property type="protein sequence ID" value="MDF0751870.1"/>
    <property type="molecule type" value="Genomic_DNA"/>
</dbReference>
<evidence type="ECO:0000256" key="4">
    <source>
        <dbReference type="ARBA" id="ARBA00048391"/>
    </source>
</evidence>
<keyword evidence="9" id="KW-1185">Reference proteome</keyword>
<evidence type="ECO:0000313" key="8">
    <source>
        <dbReference type="EMBL" id="MDF0751870.1"/>
    </source>
</evidence>
<evidence type="ECO:0000256" key="2">
    <source>
        <dbReference type="ARBA" id="ARBA00022679"/>
    </source>
</evidence>
<feature type="binding site" evidence="5">
    <location>
        <position position="171"/>
    </location>
    <ligand>
        <name>S-adenosyl-L-methionine</name>
        <dbReference type="ChEBI" id="CHEBI:59789"/>
    </ligand>
</feature>
<evidence type="ECO:0000256" key="3">
    <source>
        <dbReference type="ARBA" id="ARBA00022691"/>
    </source>
</evidence>
<reference evidence="8" key="1">
    <citation type="submission" date="2022-07" db="EMBL/GenBank/DDBJ databases">
        <title>Marinobacter iranensis a new bacterium isolate from a hipersaline lake in Iran.</title>
        <authorList>
            <person name="Mohammad A.M.A."/>
            <person name="Cristina S.-P."/>
            <person name="Antonio V."/>
        </authorList>
    </citation>
    <scope>NUCLEOTIDE SEQUENCE</scope>
    <source>
        <strain evidence="8">71-i</strain>
    </source>
</reference>
<comment type="catalytic activity">
    <reaction evidence="4 5">
        <text>L-glutaminyl-[peptide chain release factor] + S-adenosyl-L-methionine = N(5)-methyl-L-glutaminyl-[peptide chain release factor] + S-adenosyl-L-homocysteine + H(+)</text>
        <dbReference type="Rhea" id="RHEA:42896"/>
        <dbReference type="Rhea" id="RHEA-COMP:10271"/>
        <dbReference type="Rhea" id="RHEA-COMP:10272"/>
        <dbReference type="ChEBI" id="CHEBI:15378"/>
        <dbReference type="ChEBI" id="CHEBI:30011"/>
        <dbReference type="ChEBI" id="CHEBI:57856"/>
        <dbReference type="ChEBI" id="CHEBI:59789"/>
        <dbReference type="ChEBI" id="CHEBI:61891"/>
        <dbReference type="EC" id="2.1.1.297"/>
    </reaction>
</comment>
<dbReference type="InterPro" id="IPR040758">
    <property type="entry name" value="PrmC_N"/>
</dbReference>
<comment type="similarity">
    <text evidence="5">Belongs to the protein N5-glutamine methyltransferase family. PrmC subfamily.</text>
</comment>
<protein>
    <recommendedName>
        <fullName evidence="5">Release factor glutamine methyltransferase</fullName>
        <shortName evidence="5">RF MTase</shortName>
        <ecNumber evidence="5">2.1.1.297</ecNumber>
    </recommendedName>
    <alternativeName>
        <fullName evidence="5">N5-glutamine methyltransferase PrmC</fullName>
    </alternativeName>
    <alternativeName>
        <fullName evidence="5">Protein-(glutamine-N5) MTase PrmC</fullName>
    </alternativeName>
    <alternativeName>
        <fullName evidence="5">Protein-glutamine N-methyltransferase PrmC</fullName>
    </alternativeName>
</protein>
<keyword evidence="1 5" id="KW-0489">Methyltransferase</keyword>
<dbReference type="EC" id="2.1.1.297" evidence="5"/>
<dbReference type="InterPro" id="IPR004556">
    <property type="entry name" value="HemK-like"/>
</dbReference>
<sequence length="283" mass="30524">MSDAPLSCEALLIEAAGLIGGETPRLDAELLLGYVTGWSRTTFRAWPEREVDVALVARFSTLVEQRCEGHPVAHLLGEQEFWSLPLKVNPSTLIPRPDTECLVEAALTLDLPESANVLDLGTGTGAIALALASERPGWRVSACDAISEAVDLAADNAARLSLPVTVRQSNWFAELPPAAFDLIVSNPPYIAGDDVHLGEGDVRFEPASALVAGSDGLDDIRRITAEAPAWLSPGGWLILEHGYEQGAAVRRLFTDAGFGSVETRKDYGRRDRLTLGRKHHAER</sequence>
<accession>A0ABT5YFS7</accession>
<evidence type="ECO:0000256" key="5">
    <source>
        <dbReference type="HAMAP-Rule" id="MF_02126"/>
    </source>
</evidence>
<proteinExistence type="inferred from homology"/>
<evidence type="ECO:0000256" key="1">
    <source>
        <dbReference type="ARBA" id="ARBA00022603"/>
    </source>
</evidence>
<evidence type="ECO:0000259" key="6">
    <source>
        <dbReference type="Pfam" id="PF05175"/>
    </source>
</evidence>
<dbReference type="Gene3D" id="1.10.8.10">
    <property type="entry name" value="DNA helicase RuvA subunit, C-terminal domain"/>
    <property type="match status" value="1"/>
</dbReference>
<dbReference type="SUPFAM" id="SSF53335">
    <property type="entry name" value="S-adenosyl-L-methionine-dependent methyltransferases"/>
    <property type="match status" value="1"/>
</dbReference>
<keyword evidence="3 5" id="KW-0949">S-adenosyl-L-methionine</keyword>
<comment type="caution">
    <text evidence="8">The sequence shown here is derived from an EMBL/GenBank/DDBJ whole genome shotgun (WGS) entry which is preliminary data.</text>
</comment>
<feature type="binding site" evidence="5">
    <location>
        <position position="186"/>
    </location>
    <ligand>
        <name>S-adenosyl-L-methionine</name>
        <dbReference type="ChEBI" id="CHEBI:59789"/>
    </ligand>
</feature>
<name>A0ABT5YFS7_9GAMM</name>
<dbReference type="Gene3D" id="3.40.50.150">
    <property type="entry name" value="Vaccinia Virus protein VP39"/>
    <property type="match status" value="1"/>
</dbReference>
<comment type="function">
    <text evidence="5">Methylates the class 1 translation termination release factors RF1/PrfA and RF2/PrfB on the glutamine residue of the universally conserved GGQ motif.</text>
</comment>
<dbReference type="InterPro" id="IPR019874">
    <property type="entry name" value="RF_methyltr_PrmC"/>
</dbReference>